<dbReference type="Pfam" id="PF13359">
    <property type="entry name" value="DDE_Tnp_4"/>
    <property type="match status" value="1"/>
</dbReference>
<keyword evidence="11" id="KW-1185">Reference proteome</keyword>
<dbReference type="GO" id="GO:0046872">
    <property type="term" value="F:metal ion binding"/>
    <property type="evidence" value="ECO:0007669"/>
    <property type="project" value="UniProtKB-KW"/>
</dbReference>
<dbReference type="OrthoDB" id="785423at2759"/>
<dbReference type="InterPro" id="IPR027806">
    <property type="entry name" value="HARBI1_dom"/>
</dbReference>
<dbReference type="InterPro" id="IPR045249">
    <property type="entry name" value="HARBI1-like"/>
</dbReference>
<gene>
    <name evidence="10" type="ORF">CFOL_v3_13411</name>
</gene>
<keyword evidence="6" id="KW-0378">Hydrolase</keyword>
<evidence type="ECO:0000256" key="6">
    <source>
        <dbReference type="ARBA" id="ARBA00022801"/>
    </source>
</evidence>
<evidence type="ECO:0000256" key="4">
    <source>
        <dbReference type="ARBA" id="ARBA00022722"/>
    </source>
</evidence>
<feature type="domain" description="DDE Tnp4" evidence="8">
    <location>
        <begin position="104"/>
        <end position="160"/>
    </location>
</feature>
<keyword evidence="5" id="KW-0479">Metal-binding</keyword>
<dbReference type="AlphaFoldDB" id="A0A1Q3BPE8"/>
<feature type="non-terminal residue" evidence="10">
    <location>
        <position position="160"/>
    </location>
</feature>
<dbReference type="InParanoid" id="A0A1Q3BPE8"/>
<evidence type="ECO:0000256" key="2">
    <source>
        <dbReference type="ARBA" id="ARBA00004123"/>
    </source>
</evidence>
<dbReference type="GO" id="GO:0005634">
    <property type="term" value="C:nucleus"/>
    <property type="evidence" value="ECO:0007669"/>
    <property type="project" value="UniProtKB-SubCell"/>
</dbReference>
<organism evidence="10 11">
    <name type="scientific">Cephalotus follicularis</name>
    <name type="common">Albany pitcher plant</name>
    <dbReference type="NCBI Taxonomy" id="3775"/>
    <lineage>
        <taxon>Eukaryota</taxon>
        <taxon>Viridiplantae</taxon>
        <taxon>Streptophyta</taxon>
        <taxon>Embryophyta</taxon>
        <taxon>Tracheophyta</taxon>
        <taxon>Spermatophyta</taxon>
        <taxon>Magnoliopsida</taxon>
        <taxon>eudicotyledons</taxon>
        <taxon>Gunneridae</taxon>
        <taxon>Pentapetalae</taxon>
        <taxon>rosids</taxon>
        <taxon>fabids</taxon>
        <taxon>Oxalidales</taxon>
        <taxon>Cephalotaceae</taxon>
        <taxon>Cephalotus</taxon>
    </lineage>
</organism>
<comment type="cofactor">
    <cofactor evidence="1">
        <name>a divalent metal cation</name>
        <dbReference type="ChEBI" id="CHEBI:60240"/>
    </cofactor>
</comment>
<dbReference type="InterPro" id="IPR058353">
    <property type="entry name" value="DUF8040"/>
</dbReference>
<sequence length="160" mass="18702">KQLFFIFCDVLKREGGLENTNNLVVEEQVAMFLIIIGKTWDQIAIYVCFQHSLETINRRFRCVMRIVASLAKHIIRLFIDDDVSPHIKNNRKYYPWFKDCIGVIDETHVSAWVPAEKTDSFRGRKSTVTQNVMCACNYNMEFTFVYFGWEGTANDSSILR</sequence>
<evidence type="ECO:0000256" key="3">
    <source>
        <dbReference type="ARBA" id="ARBA00006958"/>
    </source>
</evidence>
<reference evidence="11" key="1">
    <citation type="submission" date="2016-04" db="EMBL/GenBank/DDBJ databases">
        <title>Cephalotus genome sequencing.</title>
        <authorList>
            <person name="Fukushima K."/>
            <person name="Hasebe M."/>
            <person name="Fang X."/>
        </authorList>
    </citation>
    <scope>NUCLEOTIDE SEQUENCE [LARGE SCALE GENOMIC DNA]</scope>
    <source>
        <strain evidence="11">cv. St1</strain>
    </source>
</reference>
<dbReference type="GO" id="GO:0016787">
    <property type="term" value="F:hydrolase activity"/>
    <property type="evidence" value="ECO:0007669"/>
    <property type="project" value="UniProtKB-KW"/>
</dbReference>
<comment type="similarity">
    <text evidence="3">Belongs to the HARBI1 family.</text>
</comment>
<keyword evidence="4" id="KW-0540">Nuclease</keyword>
<accession>A0A1Q3BPE8</accession>
<evidence type="ECO:0000256" key="7">
    <source>
        <dbReference type="ARBA" id="ARBA00023242"/>
    </source>
</evidence>
<proteinExistence type="inferred from homology"/>
<dbReference type="STRING" id="3775.A0A1Q3BPE8"/>
<feature type="domain" description="DUF8040" evidence="9">
    <location>
        <begin position="1"/>
        <end position="68"/>
    </location>
</feature>
<evidence type="ECO:0000313" key="11">
    <source>
        <dbReference type="Proteomes" id="UP000187406"/>
    </source>
</evidence>
<evidence type="ECO:0000259" key="8">
    <source>
        <dbReference type="Pfam" id="PF13359"/>
    </source>
</evidence>
<dbReference type="Pfam" id="PF26138">
    <property type="entry name" value="DUF8040"/>
    <property type="match status" value="1"/>
</dbReference>
<dbReference type="PANTHER" id="PTHR22930:SF251">
    <property type="entry name" value="DDE TNP4 DOMAIN-CONTAINING PROTEIN"/>
    <property type="match status" value="1"/>
</dbReference>
<protein>
    <submittedName>
        <fullName evidence="10">DDE_4 domain-containing protein</fullName>
    </submittedName>
</protein>
<comment type="caution">
    <text evidence="10">The sequence shown here is derived from an EMBL/GenBank/DDBJ whole genome shotgun (WGS) entry which is preliminary data.</text>
</comment>
<keyword evidence="7" id="KW-0539">Nucleus</keyword>
<comment type="subcellular location">
    <subcellularLocation>
        <location evidence="2">Nucleus</location>
    </subcellularLocation>
</comment>
<evidence type="ECO:0000256" key="5">
    <source>
        <dbReference type="ARBA" id="ARBA00022723"/>
    </source>
</evidence>
<dbReference type="EMBL" id="BDDD01000762">
    <property type="protein sequence ID" value="GAV69911.1"/>
    <property type="molecule type" value="Genomic_DNA"/>
</dbReference>
<dbReference type="GO" id="GO:0004518">
    <property type="term" value="F:nuclease activity"/>
    <property type="evidence" value="ECO:0007669"/>
    <property type="project" value="UniProtKB-KW"/>
</dbReference>
<feature type="non-terminal residue" evidence="10">
    <location>
        <position position="1"/>
    </location>
</feature>
<evidence type="ECO:0000313" key="10">
    <source>
        <dbReference type="EMBL" id="GAV69911.1"/>
    </source>
</evidence>
<evidence type="ECO:0000256" key="1">
    <source>
        <dbReference type="ARBA" id="ARBA00001968"/>
    </source>
</evidence>
<dbReference type="Proteomes" id="UP000187406">
    <property type="component" value="Unassembled WGS sequence"/>
</dbReference>
<name>A0A1Q3BPE8_CEPFO</name>
<evidence type="ECO:0000259" key="9">
    <source>
        <dbReference type="Pfam" id="PF26138"/>
    </source>
</evidence>
<dbReference type="PANTHER" id="PTHR22930">
    <property type="match status" value="1"/>
</dbReference>